<dbReference type="InterPro" id="IPR050856">
    <property type="entry name" value="Biotin_carboxylase_complex"/>
</dbReference>
<dbReference type="PANTHER" id="PTHR18866:SF33">
    <property type="entry name" value="METHYLCROTONOYL-COA CARBOXYLASE SUBUNIT ALPHA, MITOCHONDRIAL-RELATED"/>
    <property type="match status" value="1"/>
</dbReference>
<dbReference type="SUPFAM" id="SSF56059">
    <property type="entry name" value="Glutathione synthetase ATP-binding domain-like"/>
    <property type="match status" value="1"/>
</dbReference>
<dbReference type="SUPFAM" id="SSF51246">
    <property type="entry name" value="Rudiment single hybrid motif"/>
    <property type="match status" value="1"/>
</dbReference>
<evidence type="ECO:0000256" key="1">
    <source>
        <dbReference type="ARBA" id="ARBA00022598"/>
    </source>
</evidence>
<dbReference type="InterPro" id="IPR011761">
    <property type="entry name" value="ATP-grasp"/>
</dbReference>
<dbReference type="Proteomes" id="UP001165089">
    <property type="component" value="Unassembled WGS sequence"/>
</dbReference>
<dbReference type="InterPro" id="IPR005479">
    <property type="entry name" value="CPAse_ATP-bd"/>
</dbReference>
<evidence type="ECO:0000256" key="2">
    <source>
        <dbReference type="ARBA" id="ARBA00022741"/>
    </source>
</evidence>
<evidence type="ECO:0008006" key="10">
    <source>
        <dbReference type="Google" id="ProtNLM"/>
    </source>
</evidence>
<feature type="domain" description="Biotin carboxylation" evidence="7">
    <location>
        <begin position="2"/>
        <end position="446"/>
    </location>
</feature>
<dbReference type="Pfam" id="PF02786">
    <property type="entry name" value="CPSase_L_D2"/>
    <property type="match status" value="1"/>
</dbReference>
<reference evidence="8 9" key="1">
    <citation type="journal article" date="2023" name="Antonie Van Leeuwenhoek">
        <title>Mesoterricola silvestris gen. nov., sp. nov., Mesoterricola sediminis sp. nov., Geothrix oryzae sp. nov., Geothrix edaphica sp. nov., Geothrix rubra sp. nov., and Geothrix limicola sp. nov., six novel members of Acidobacteriota isolated from soils.</title>
        <authorList>
            <person name="Itoh H."/>
            <person name="Sugisawa Y."/>
            <person name="Mise K."/>
            <person name="Xu Z."/>
            <person name="Kuniyasu M."/>
            <person name="Ushijima N."/>
            <person name="Kawano K."/>
            <person name="Kobayashi E."/>
            <person name="Shiratori Y."/>
            <person name="Masuda Y."/>
            <person name="Senoo K."/>
        </authorList>
    </citation>
    <scope>NUCLEOTIDE SEQUENCE [LARGE SCALE GENOMIC DNA]</scope>
    <source>
        <strain evidence="8 9">Red803</strain>
    </source>
</reference>
<dbReference type="RefSeq" id="WP_285723135.1">
    <property type="nucleotide sequence ID" value="NZ_BSDD01000001.1"/>
</dbReference>
<feature type="domain" description="ATP-grasp" evidence="6">
    <location>
        <begin position="121"/>
        <end position="317"/>
    </location>
</feature>
<keyword evidence="2 5" id="KW-0547">Nucleotide-binding</keyword>
<evidence type="ECO:0000256" key="5">
    <source>
        <dbReference type="PROSITE-ProRule" id="PRU00409"/>
    </source>
</evidence>
<evidence type="ECO:0000313" key="8">
    <source>
        <dbReference type="EMBL" id="GLH69246.1"/>
    </source>
</evidence>
<evidence type="ECO:0000256" key="3">
    <source>
        <dbReference type="ARBA" id="ARBA00022840"/>
    </source>
</evidence>
<dbReference type="PROSITE" id="PS50975">
    <property type="entry name" value="ATP_GRASP"/>
    <property type="match status" value="1"/>
</dbReference>
<keyword evidence="9" id="KW-1185">Reference proteome</keyword>
<dbReference type="NCBIfam" id="NF006367">
    <property type="entry name" value="PRK08591.1"/>
    <property type="match status" value="1"/>
</dbReference>
<dbReference type="PROSITE" id="PS00866">
    <property type="entry name" value="CPSASE_1"/>
    <property type="match status" value="1"/>
</dbReference>
<evidence type="ECO:0000259" key="6">
    <source>
        <dbReference type="PROSITE" id="PS50975"/>
    </source>
</evidence>
<dbReference type="Pfam" id="PF02785">
    <property type="entry name" value="Biotin_carb_C"/>
    <property type="match status" value="1"/>
</dbReference>
<keyword evidence="1" id="KW-0436">Ligase</keyword>
<sequence length="497" mass="54827">MPVTKVLIANRGEIACRVIRTCREMGIRTVAVFSEADRAALHVRMADEAYFIGPAPARESYLVVEKLLDVCRRSGADAVHPGYGFLSENAEAARAFEAAGVTFIGPPPEAIVSMGSKTAAREVAIAAGCPVVPGIQETMSDEDLLVAATKIGFPVMLKAAMGGGGKGMRLVTKPEDFASSLARARGEALSSFGDDSVYVEKAIVQPRHIEIQIFSDAHGNHVYLHERECSVQRRHQKVIEEAPSPHVTPEMRKAMGEAALKVARAVNYRGAGTIEFLADADRNFYFLEMNTRLQVEHPVTEWITGLDLVKWQILVARGEKLPLAQEEIPLHGWAMECRVYAEDPDKNFMPSPGRITFLKAPGGRNVRDDSGVYEGAEVPMFYDPMISKLSTWGPTRIEAIDRMRAALGEYRIGGIRHNIAFHEVLMEHEPFRKGELHTGMLDKPFWKKKGPGPDLQFAVAAALLHELEAEERRAAQPAGSGEGKPDAWKHWGRFNRL</sequence>
<keyword evidence="4" id="KW-0092">Biotin</keyword>
<gene>
    <name evidence="8" type="ORF">GETHPA_07790</name>
</gene>
<dbReference type="Pfam" id="PF00289">
    <property type="entry name" value="Biotin_carb_N"/>
    <property type="match status" value="1"/>
</dbReference>
<keyword evidence="3 5" id="KW-0067">ATP-binding</keyword>
<proteinExistence type="predicted"/>
<dbReference type="InterPro" id="IPR005482">
    <property type="entry name" value="Biotin_COase_C"/>
</dbReference>
<dbReference type="InterPro" id="IPR011764">
    <property type="entry name" value="Biotin_carboxylation_dom"/>
</dbReference>
<accession>A0ABQ5Q4A6</accession>
<dbReference type="PROSITE" id="PS50979">
    <property type="entry name" value="BC"/>
    <property type="match status" value="1"/>
</dbReference>
<dbReference type="EMBL" id="BSDD01000001">
    <property type="protein sequence ID" value="GLH69246.1"/>
    <property type="molecule type" value="Genomic_DNA"/>
</dbReference>
<organism evidence="8 9">
    <name type="scientific">Geothrix rubra</name>
    <dbReference type="NCBI Taxonomy" id="2927977"/>
    <lineage>
        <taxon>Bacteria</taxon>
        <taxon>Pseudomonadati</taxon>
        <taxon>Acidobacteriota</taxon>
        <taxon>Holophagae</taxon>
        <taxon>Holophagales</taxon>
        <taxon>Holophagaceae</taxon>
        <taxon>Geothrix</taxon>
    </lineage>
</organism>
<name>A0ABQ5Q4A6_9BACT</name>
<dbReference type="SUPFAM" id="SSF52440">
    <property type="entry name" value="PreATP-grasp domain"/>
    <property type="match status" value="1"/>
</dbReference>
<dbReference type="Gene3D" id="3.30.470.20">
    <property type="entry name" value="ATP-grasp fold, B domain"/>
    <property type="match status" value="1"/>
</dbReference>
<dbReference type="InterPro" id="IPR016185">
    <property type="entry name" value="PreATP-grasp_dom_sf"/>
</dbReference>
<dbReference type="PROSITE" id="PS00867">
    <property type="entry name" value="CPSASE_2"/>
    <property type="match status" value="1"/>
</dbReference>
<evidence type="ECO:0000313" key="9">
    <source>
        <dbReference type="Proteomes" id="UP001165089"/>
    </source>
</evidence>
<dbReference type="PANTHER" id="PTHR18866">
    <property type="entry name" value="CARBOXYLASE:PYRUVATE/ACETYL-COA/PROPIONYL-COA CARBOXYLASE"/>
    <property type="match status" value="1"/>
</dbReference>
<evidence type="ECO:0000256" key="4">
    <source>
        <dbReference type="ARBA" id="ARBA00023267"/>
    </source>
</evidence>
<comment type="caution">
    <text evidence="8">The sequence shown here is derived from an EMBL/GenBank/DDBJ whole genome shotgun (WGS) entry which is preliminary data.</text>
</comment>
<dbReference type="InterPro" id="IPR011054">
    <property type="entry name" value="Rudment_hybrid_motif"/>
</dbReference>
<protein>
    <recommendedName>
        <fullName evidence="10">Biotin carboxylase</fullName>
    </recommendedName>
</protein>
<dbReference type="InterPro" id="IPR005481">
    <property type="entry name" value="BC-like_N"/>
</dbReference>
<evidence type="ECO:0000259" key="7">
    <source>
        <dbReference type="PROSITE" id="PS50979"/>
    </source>
</evidence>
<dbReference type="SMART" id="SM00878">
    <property type="entry name" value="Biotin_carb_C"/>
    <property type="match status" value="1"/>
</dbReference>